<evidence type="ECO:0000313" key="1">
    <source>
        <dbReference type="EMBL" id="CAI2363571.1"/>
    </source>
</evidence>
<dbReference type="EMBL" id="CAMPGE010004726">
    <property type="protein sequence ID" value="CAI2363571.1"/>
    <property type="molecule type" value="Genomic_DNA"/>
</dbReference>
<gene>
    <name evidence="1" type="ORF">ECRASSUSDP1_LOCUS4907</name>
</gene>
<sequence>MERHIDIVMRVGSENMSTEMDRGKLKIKQSSSLRKSLKIDLVKVIEEDILPKVRYISLRDLSILFNGLILVFSHQQHSSYSEIQDIHDTLICPMKSQEDVAPKSKKATTRKRIEPRSKVTASKFIASITQLLSRRHFLMLNDPEAPTQSVQESQRKRYSNMSSAMNNRDNPSISLDPNPEMDLFNNDFGDQVSFSVTQRLQDVRNQLNLDLHEMMRNEGIGEENDLLFSNLDITNPEISNLLRTPPTRGTQLQSFRHEHDLRNQFDSNENSSQNSDPSMVGDSKILKNSHIHQMVNDPLSKMKLKSSEIEDLNDFDSILQKNLKSVTTNTWMENSKTIKDKYNLINPVTKQSLPIQLQNSAAVLLPADCISSTIREYLNTTTSRKMRSNVQGSSGNNFNTESNLLMRNNQNSSKHIHSANDAFLGRNEHEDQRYDELEQILNNEPDDLGEDILNFNLDDDSGTPNEELFQRNDYFRAKDINDYITTQGTFHCQYISSYNEINEIIQQDSKKRSQLISKIDNSTQSQGLPFSELLIRFKKNSQANPSEELTIFKFDKADKANVFMNLLHLKRQGKVQLRQDNVEEFGEILVSC</sequence>
<organism evidence="1 2">
    <name type="scientific">Euplotes crassus</name>
    <dbReference type="NCBI Taxonomy" id="5936"/>
    <lineage>
        <taxon>Eukaryota</taxon>
        <taxon>Sar</taxon>
        <taxon>Alveolata</taxon>
        <taxon>Ciliophora</taxon>
        <taxon>Intramacronucleata</taxon>
        <taxon>Spirotrichea</taxon>
        <taxon>Hypotrichia</taxon>
        <taxon>Euplotida</taxon>
        <taxon>Euplotidae</taxon>
        <taxon>Moneuplotes</taxon>
    </lineage>
</organism>
<name>A0AAD1XAB9_EUPCR</name>
<reference evidence="1" key="1">
    <citation type="submission" date="2023-07" db="EMBL/GenBank/DDBJ databases">
        <authorList>
            <consortium name="AG Swart"/>
            <person name="Singh M."/>
            <person name="Singh A."/>
            <person name="Seah K."/>
            <person name="Emmerich C."/>
        </authorList>
    </citation>
    <scope>NUCLEOTIDE SEQUENCE</scope>
    <source>
        <strain evidence="1">DP1</strain>
    </source>
</reference>
<dbReference type="InterPro" id="IPR023093">
    <property type="entry name" value="ScpA-like_C"/>
</dbReference>
<evidence type="ECO:0000313" key="2">
    <source>
        <dbReference type="Proteomes" id="UP001295684"/>
    </source>
</evidence>
<dbReference type="Proteomes" id="UP001295684">
    <property type="component" value="Unassembled WGS sequence"/>
</dbReference>
<protein>
    <submittedName>
        <fullName evidence="1">Uncharacterized protein</fullName>
    </submittedName>
</protein>
<dbReference type="AlphaFoldDB" id="A0AAD1XAB9"/>
<dbReference type="Gene3D" id="1.10.10.580">
    <property type="entry name" value="Structural maintenance of chromosome 1. Chain E"/>
    <property type="match status" value="1"/>
</dbReference>
<comment type="caution">
    <text evidence="1">The sequence shown here is derived from an EMBL/GenBank/DDBJ whole genome shotgun (WGS) entry which is preliminary data.</text>
</comment>
<accession>A0AAD1XAB9</accession>
<keyword evidence="2" id="KW-1185">Reference proteome</keyword>
<proteinExistence type="predicted"/>